<feature type="transmembrane region" description="Helical" evidence="5">
    <location>
        <begin position="29"/>
        <end position="50"/>
    </location>
</feature>
<keyword evidence="7" id="KW-1185">Reference proteome</keyword>
<proteinExistence type="predicted"/>
<comment type="caution">
    <text evidence="6">The sequence shown here is derived from an EMBL/GenBank/DDBJ whole genome shotgun (WGS) entry which is preliminary data.</text>
</comment>
<dbReference type="Proteomes" id="UP001165190">
    <property type="component" value="Unassembled WGS sequence"/>
</dbReference>
<feature type="transmembrane region" description="Helical" evidence="5">
    <location>
        <begin position="56"/>
        <end position="80"/>
    </location>
</feature>
<evidence type="ECO:0000256" key="2">
    <source>
        <dbReference type="ARBA" id="ARBA00022692"/>
    </source>
</evidence>
<dbReference type="GO" id="GO:0022857">
    <property type="term" value="F:transmembrane transporter activity"/>
    <property type="evidence" value="ECO:0007669"/>
    <property type="project" value="InterPro"/>
</dbReference>
<name>A0A9W7MEG5_HIBTR</name>
<gene>
    <name evidence="6" type="ORF">HRI_003761500</name>
</gene>
<keyword evidence="3 5" id="KW-1133">Transmembrane helix</keyword>
<dbReference type="PANTHER" id="PTHR31218">
    <property type="entry name" value="WAT1-RELATED PROTEIN"/>
    <property type="match status" value="1"/>
</dbReference>
<dbReference type="AlphaFoldDB" id="A0A9W7MEG5"/>
<keyword evidence="2 5" id="KW-0812">Transmembrane</keyword>
<evidence type="ECO:0000256" key="4">
    <source>
        <dbReference type="ARBA" id="ARBA00023136"/>
    </source>
</evidence>
<feature type="transmembrane region" description="Helical" evidence="5">
    <location>
        <begin position="92"/>
        <end position="114"/>
    </location>
</feature>
<evidence type="ECO:0000313" key="7">
    <source>
        <dbReference type="Proteomes" id="UP001165190"/>
    </source>
</evidence>
<dbReference type="EMBL" id="BSYR01000035">
    <property type="protein sequence ID" value="GMJ00923.1"/>
    <property type="molecule type" value="Genomic_DNA"/>
</dbReference>
<dbReference type="InterPro" id="IPR037185">
    <property type="entry name" value="EmrE-like"/>
</dbReference>
<evidence type="ECO:0000256" key="1">
    <source>
        <dbReference type="ARBA" id="ARBA00004141"/>
    </source>
</evidence>
<feature type="transmembrane region" description="Helical" evidence="5">
    <location>
        <begin position="120"/>
        <end position="139"/>
    </location>
</feature>
<dbReference type="InterPro" id="IPR030184">
    <property type="entry name" value="WAT1-related"/>
</dbReference>
<keyword evidence="4 5" id="KW-0472">Membrane</keyword>
<protein>
    <submittedName>
        <fullName evidence="6">Usually multiple acids move in and out Transporters 19</fullName>
    </submittedName>
</protein>
<evidence type="ECO:0000256" key="5">
    <source>
        <dbReference type="SAM" id="Phobius"/>
    </source>
</evidence>
<comment type="subcellular location">
    <subcellularLocation>
        <location evidence="1">Membrane</location>
        <topology evidence="1">Multi-pass membrane protein</topology>
    </subcellularLocation>
</comment>
<dbReference type="SUPFAM" id="SSF103481">
    <property type="entry name" value="Multidrug resistance efflux transporter EmrE"/>
    <property type="match status" value="1"/>
</dbReference>
<dbReference type="OrthoDB" id="1728340at2759"/>
<reference evidence="6" key="1">
    <citation type="submission" date="2023-05" db="EMBL/GenBank/DDBJ databases">
        <title>Genome and transcriptome analyses reveal genes involved in the formation of fine ridges on petal epidermal cells in Hibiscus trionum.</title>
        <authorList>
            <person name="Koshimizu S."/>
            <person name="Masuda S."/>
            <person name="Ishii T."/>
            <person name="Shirasu K."/>
            <person name="Hoshino A."/>
            <person name="Arita M."/>
        </authorList>
    </citation>
    <scope>NUCLEOTIDE SEQUENCE</scope>
    <source>
        <strain evidence="6">Hamamatsu line</strain>
    </source>
</reference>
<organism evidence="6 7">
    <name type="scientific">Hibiscus trionum</name>
    <name type="common">Flower of an hour</name>
    <dbReference type="NCBI Taxonomy" id="183268"/>
    <lineage>
        <taxon>Eukaryota</taxon>
        <taxon>Viridiplantae</taxon>
        <taxon>Streptophyta</taxon>
        <taxon>Embryophyta</taxon>
        <taxon>Tracheophyta</taxon>
        <taxon>Spermatophyta</taxon>
        <taxon>Magnoliopsida</taxon>
        <taxon>eudicotyledons</taxon>
        <taxon>Gunneridae</taxon>
        <taxon>Pentapetalae</taxon>
        <taxon>rosids</taxon>
        <taxon>malvids</taxon>
        <taxon>Malvales</taxon>
        <taxon>Malvaceae</taxon>
        <taxon>Malvoideae</taxon>
        <taxon>Hibiscus</taxon>
    </lineage>
</organism>
<evidence type="ECO:0000256" key="3">
    <source>
        <dbReference type="ARBA" id="ARBA00022989"/>
    </source>
</evidence>
<accession>A0A9W7MEG5</accession>
<dbReference type="GO" id="GO:0016020">
    <property type="term" value="C:membrane"/>
    <property type="evidence" value="ECO:0007669"/>
    <property type="project" value="InterPro"/>
</dbReference>
<evidence type="ECO:0000313" key="6">
    <source>
        <dbReference type="EMBL" id="GMJ00923.1"/>
    </source>
</evidence>
<sequence>MSEIKISCKGWSGFYILQSFTLKLYPAELSLTALICFIGTIGGAAVSFAMERDMSAWKIGFDSSLLAAVYSGVVCSGIAYYAGEIVIREQGLVFVTAFGLLCMIITAALGSIILAEKIHMGSIIGTVIIIFEFYTVLWGKSKDPTTTEKKDRVQELPITDGSKSMNMEDSIEGPARALKIPSEDQLTREI</sequence>